<evidence type="ECO:0000313" key="1">
    <source>
        <dbReference type="Proteomes" id="UP000887565"/>
    </source>
</evidence>
<dbReference type="WBParaSite" id="nRc.2.0.1.t14338-RA">
    <property type="protein sequence ID" value="nRc.2.0.1.t14338-RA"/>
    <property type="gene ID" value="nRc.2.0.1.g14338"/>
</dbReference>
<reference evidence="2" key="1">
    <citation type="submission" date="2022-11" db="UniProtKB">
        <authorList>
            <consortium name="WormBaseParasite"/>
        </authorList>
    </citation>
    <scope>IDENTIFICATION</scope>
</reference>
<sequence>MINQSDAWQVSYFDRAASKIYLTGNIAVICRSKNFVGKIREVRPLLSMLTSQELSKLEKNVACIVLDADPNDDIYSA</sequence>
<organism evidence="1 2">
    <name type="scientific">Romanomermis culicivorax</name>
    <name type="common">Nematode worm</name>
    <dbReference type="NCBI Taxonomy" id="13658"/>
    <lineage>
        <taxon>Eukaryota</taxon>
        <taxon>Metazoa</taxon>
        <taxon>Ecdysozoa</taxon>
        <taxon>Nematoda</taxon>
        <taxon>Enoplea</taxon>
        <taxon>Dorylaimia</taxon>
        <taxon>Mermithida</taxon>
        <taxon>Mermithoidea</taxon>
        <taxon>Mermithidae</taxon>
        <taxon>Romanomermis</taxon>
    </lineage>
</organism>
<proteinExistence type="predicted"/>
<protein>
    <submittedName>
        <fullName evidence="2">Uncharacterized protein</fullName>
    </submittedName>
</protein>
<dbReference type="AlphaFoldDB" id="A0A915ILL5"/>
<dbReference type="Proteomes" id="UP000887565">
    <property type="component" value="Unplaced"/>
</dbReference>
<name>A0A915ILL5_ROMCU</name>
<evidence type="ECO:0000313" key="2">
    <source>
        <dbReference type="WBParaSite" id="nRc.2.0.1.t14338-RA"/>
    </source>
</evidence>
<accession>A0A915ILL5</accession>
<keyword evidence="1" id="KW-1185">Reference proteome</keyword>